<dbReference type="OrthoDB" id="338854at2759"/>
<evidence type="ECO:0000313" key="1">
    <source>
        <dbReference type="EMBL" id="CAD8122740.1"/>
    </source>
</evidence>
<protein>
    <submittedName>
        <fullName evidence="1">Uncharacterized protein</fullName>
    </submittedName>
</protein>
<organism evidence="1 2">
    <name type="scientific">Paramecium sonneborni</name>
    <dbReference type="NCBI Taxonomy" id="65129"/>
    <lineage>
        <taxon>Eukaryota</taxon>
        <taxon>Sar</taxon>
        <taxon>Alveolata</taxon>
        <taxon>Ciliophora</taxon>
        <taxon>Intramacronucleata</taxon>
        <taxon>Oligohymenophorea</taxon>
        <taxon>Peniculida</taxon>
        <taxon>Parameciidae</taxon>
        <taxon>Paramecium</taxon>
    </lineage>
</organism>
<name>A0A8S1R7N3_9CILI</name>
<proteinExistence type="predicted"/>
<dbReference type="EMBL" id="CAJJDN010000140">
    <property type="protein sequence ID" value="CAD8122740.1"/>
    <property type="molecule type" value="Genomic_DNA"/>
</dbReference>
<sequence>MRINYVKAICQKLKEFKAEQIKIAIKEMRFNCINFLIELIKITLFYKVRIRKDRIQRIAFWLHHQIIQKGVMRKINQKLKE</sequence>
<keyword evidence="2" id="KW-1185">Reference proteome</keyword>
<evidence type="ECO:0000313" key="2">
    <source>
        <dbReference type="Proteomes" id="UP000692954"/>
    </source>
</evidence>
<dbReference type="Proteomes" id="UP000692954">
    <property type="component" value="Unassembled WGS sequence"/>
</dbReference>
<accession>A0A8S1R7N3</accession>
<gene>
    <name evidence="1" type="ORF">PSON_ATCC_30995.1.T1400079</name>
</gene>
<dbReference type="AlphaFoldDB" id="A0A8S1R7N3"/>
<reference evidence="1" key="1">
    <citation type="submission" date="2021-01" db="EMBL/GenBank/DDBJ databases">
        <authorList>
            <consortium name="Genoscope - CEA"/>
            <person name="William W."/>
        </authorList>
    </citation>
    <scope>NUCLEOTIDE SEQUENCE</scope>
</reference>
<comment type="caution">
    <text evidence="1">The sequence shown here is derived from an EMBL/GenBank/DDBJ whole genome shotgun (WGS) entry which is preliminary data.</text>
</comment>